<dbReference type="Pfam" id="PF04101">
    <property type="entry name" value="Glyco_tran_28_C"/>
    <property type="match status" value="1"/>
</dbReference>
<accession>A0ABU2HYG5</accession>
<keyword evidence="3" id="KW-1185">Reference proteome</keyword>
<evidence type="ECO:0000259" key="1">
    <source>
        <dbReference type="Pfam" id="PF04101"/>
    </source>
</evidence>
<dbReference type="Gene3D" id="3.40.50.2000">
    <property type="entry name" value="Glycogen Phosphorylase B"/>
    <property type="match status" value="1"/>
</dbReference>
<dbReference type="EMBL" id="JAVQLW010000005">
    <property type="protein sequence ID" value="MDS9470088.1"/>
    <property type="molecule type" value="Genomic_DNA"/>
</dbReference>
<proteinExistence type="predicted"/>
<dbReference type="InterPro" id="IPR007235">
    <property type="entry name" value="Glyco_trans_28_C"/>
</dbReference>
<comment type="caution">
    <text evidence="2">The sequence shown here is derived from an EMBL/GenBank/DDBJ whole genome shotgun (WGS) entry which is preliminary data.</text>
</comment>
<dbReference type="PANTHER" id="PTHR21015:SF28">
    <property type="entry name" value="SLL1722 PROTEIN"/>
    <property type="match status" value="1"/>
</dbReference>
<dbReference type="SUPFAM" id="SSF53756">
    <property type="entry name" value="UDP-Glycosyltransferase/glycogen phosphorylase"/>
    <property type="match status" value="1"/>
</dbReference>
<sequence>MIPRLDNARILMYSHDTFGLGHLRRCREIAHALVDAYHGLSVMIISGTTIAGAFDYRVRVDFVKIPSVIKLRNGEYQSMAQHTSLEDTLEIRRAIIRHTAETFRPDIFITDKEPMGLHGEIEETLAFLKTRGTRLVLGLREIMDAPEFLGPEWERKDLLRKVEAYYDAIWVYGPEGFHDPLSGLAVSETIRSRMRYTGFLRRSQIQSEGTQIRPQGDYLLVTTGGGGDGAELIQNVFAAHRQDRRLCPTFVVLGPYLPIKERAEFIAAAADLPRIEVIEFDNRLEDLVAGSVGVVGMGGYNTFCEILSFDRPALIVPRTRPRMEQAIRALRAEELGLARVMPSEVATDPERMAKMLRDLPTAPRPSLSRLAREAGFLNLNGQQSIAQDVGKWLRAPPNPLLQAVKNSS</sequence>
<reference evidence="3" key="1">
    <citation type="submission" date="2023-07" db="EMBL/GenBank/DDBJ databases">
        <title>Paracoccus sp. MBLB3053 whole genome sequence.</title>
        <authorList>
            <person name="Hwang C.Y."/>
            <person name="Cho E.-S."/>
            <person name="Seo M.-J."/>
        </authorList>
    </citation>
    <scope>NUCLEOTIDE SEQUENCE [LARGE SCALE GENOMIC DNA]</scope>
    <source>
        <strain evidence="3">MBLB3053</strain>
    </source>
</reference>
<name>A0ABU2HYG5_9RHOB</name>
<gene>
    <name evidence="2" type="ORF">RGQ15_21280</name>
</gene>
<organism evidence="2 3">
    <name type="scientific">Paracoccus aurantius</name>
    <dbReference type="NCBI Taxonomy" id="3073814"/>
    <lineage>
        <taxon>Bacteria</taxon>
        <taxon>Pseudomonadati</taxon>
        <taxon>Pseudomonadota</taxon>
        <taxon>Alphaproteobacteria</taxon>
        <taxon>Rhodobacterales</taxon>
        <taxon>Paracoccaceae</taxon>
        <taxon>Paracoccus</taxon>
    </lineage>
</organism>
<evidence type="ECO:0000313" key="3">
    <source>
        <dbReference type="Proteomes" id="UP001269144"/>
    </source>
</evidence>
<evidence type="ECO:0000313" key="2">
    <source>
        <dbReference type="EMBL" id="MDS9470088.1"/>
    </source>
</evidence>
<dbReference type="PANTHER" id="PTHR21015">
    <property type="entry name" value="UDP-N-ACETYLGLUCOSAMINE--N-ACETYLMURAMYL-(PENTAPEPTIDE) PYROPHOSPHORYL-UNDECAPRENOL N-ACETYLGLUCOSAMINE TRANSFERASE 1"/>
    <property type="match status" value="1"/>
</dbReference>
<dbReference type="RefSeq" id="WP_311162891.1">
    <property type="nucleotide sequence ID" value="NZ_JAVQLW010000005.1"/>
</dbReference>
<feature type="domain" description="Glycosyl transferase family 28 C-terminal" evidence="1">
    <location>
        <begin position="226"/>
        <end position="363"/>
    </location>
</feature>
<dbReference type="Proteomes" id="UP001269144">
    <property type="component" value="Unassembled WGS sequence"/>
</dbReference>
<protein>
    <submittedName>
        <fullName evidence="2">Glycosyltransferase</fullName>
    </submittedName>
</protein>